<accession>A0A927WPC7</accession>
<evidence type="ECO:0000313" key="2">
    <source>
        <dbReference type="EMBL" id="MBE6092728.1"/>
    </source>
</evidence>
<protein>
    <submittedName>
        <fullName evidence="2">Uncharacterized protein</fullName>
    </submittedName>
</protein>
<feature type="compositionally biased region" description="Basic and acidic residues" evidence="1">
    <location>
        <begin position="256"/>
        <end position="268"/>
    </location>
</feature>
<feature type="compositionally biased region" description="Basic and acidic residues" evidence="1">
    <location>
        <begin position="229"/>
        <end position="239"/>
    </location>
</feature>
<evidence type="ECO:0000313" key="3">
    <source>
        <dbReference type="Proteomes" id="UP000761380"/>
    </source>
</evidence>
<feature type="compositionally biased region" description="Low complexity" evidence="1">
    <location>
        <begin position="208"/>
        <end position="226"/>
    </location>
</feature>
<name>A0A927WPC7_SELRU</name>
<gene>
    <name evidence="2" type="ORF">E7201_06130</name>
</gene>
<sequence>MYLRGGQTLNLSQTDWGFAVAEARSQPKIEVMERELKKHKDYESSDVYRRSHELIYGDDKPARDGRVRIAVVINGDENMVVEDRVKNQVYSRLRQKFPIDYFAVIKGTDINSRLLQYAEDMYYDQREYATTRETEYNHTNTSRGISASIHGAKNIIKSATDSNSTASTAANLTGSRTGSNSNSSYNNGYYDNDLTDDYYDGRWYGSGSNSGSSSSSYNDTLNSSTTGSGHRDTDTDHKGWGATVGIGGGTSNSSGDETRVTKSSRVDVDGMAVPNRPRGLADMRRMDYVRAGRECNYDYVFVLTLSNGKGKVYGHDYVLFNTNTVTKNVWLRVRLIDVKSGNYLYRNDIATSGKTHNGHINGRVLERSVANAMQEAMDDIKVSER</sequence>
<feature type="region of interest" description="Disordered" evidence="1">
    <location>
        <begin position="208"/>
        <end position="273"/>
    </location>
</feature>
<reference evidence="2" key="1">
    <citation type="submission" date="2019-04" db="EMBL/GenBank/DDBJ databases">
        <title>Evolution of Biomass-Degrading Anaerobic Consortia Revealed by Metagenomics.</title>
        <authorList>
            <person name="Peng X."/>
        </authorList>
    </citation>
    <scope>NUCLEOTIDE SEQUENCE</scope>
    <source>
        <strain evidence="2">SIG240</strain>
    </source>
</reference>
<feature type="region of interest" description="Disordered" evidence="1">
    <location>
        <begin position="161"/>
        <end position="186"/>
    </location>
</feature>
<comment type="caution">
    <text evidence="2">The sequence shown here is derived from an EMBL/GenBank/DDBJ whole genome shotgun (WGS) entry which is preliminary data.</text>
</comment>
<dbReference type="AlphaFoldDB" id="A0A927WPC7"/>
<dbReference type="Proteomes" id="UP000761380">
    <property type="component" value="Unassembled WGS sequence"/>
</dbReference>
<organism evidence="2 3">
    <name type="scientific">Selenomonas ruminantium</name>
    <dbReference type="NCBI Taxonomy" id="971"/>
    <lineage>
        <taxon>Bacteria</taxon>
        <taxon>Bacillati</taxon>
        <taxon>Bacillota</taxon>
        <taxon>Negativicutes</taxon>
        <taxon>Selenomonadales</taxon>
        <taxon>Selenomonadaceae</taxon>
        <taxon>Selenomonas</taxon>
    </lineage>
</organism>
<evidence type="ECO:0000256" key="1">
    <source>
        <dbReference type="SAM" id="MobiDB-lite"/>
    </source>
</evidence>
<dbReference type="EMBL" id="SVBY01000035">
    <property type="protein sequence ID" value="MBE6092728.1"/>
    <property type="molecule type" value="Genomic_DNA"/>
</dbReference>
<proteinExistence type="predicted"/>